<keyword evidence="2" id="KW-1185">Reference proteome</keyword>
<organism evidence="1 2">
    <name type="scientific">Gallintestinimicrobium propionicum</name>
    <dbReference type="NCBI Taxonomy" id="2981770"/>
    <lineage>
        <taxon>Bacteria</taxon>
        <taxon>Bacillati</taxon>
        <taxon>Bacillota</taxon>
        <taxon>Clostridia</taxon>
        <taxon>Lachnospirales</taxon>
        <taxon>Lachnospiraceae</taxon>
        <taxon>Gallintestinimicrobium</taxon>
    </lineage>
</organism>
<reference evidence="1 2" key="1">
    <citation type="submission" date="2021-10" db="EMBL/GenBank/DDBJ databases">
        <title>Anaerobic single-cell dispensing facilitates the cultivation of human gut bacteria.</title>
        <authorList>
            <person name="Afrizal A."/>
        </authorList>
    </citation>
    <scope>NUCLEOTIDE SEQUENCE [LARGE SCALE GENOMIC DNA]</scope>
    <source>
        <strain evidence="1 2">CLA-AA-H244</strain>
    </source>
</reference>
<protein>
    <submittedName>
        <fullName evidence="1">Minor capsid protein</fullName>
    </submittedName>
</protein>
<proteinExistence type="predicted"/>
<dbReference type="AlphaFoldDB" id="A0AAE3AQV2"/>
<comment type="caution">
    <text evidence="1">The sequence shown here is derived from an EMBL/GenBank/DDBJ whole genome shotgun (WGS) entry which is preliminary data.</text>
</comment>
<evidence type="ECO:0000313" key="1">
    <source>
        <dbReference type="EMBL" id="MCC2166161.1"/>
    </source>
</evidence>
<name>A0AAE3AQV2_9FIRM</name>
<dbReference type="EMBL" id="JAJEQF010000001">
    <property type="protein sequence ID" value="MCC2166161.1"/>
    <property type="molecule type" value="Genomic_DNA"/>
</dbReference>
<dbReference type="Proteomes" id="UP001199355">
    <property type="component" value="Unassembled WGS sequence"/>
</dbReference>
<sequence>MKRFDAQACIKRLGLEDGGSVQKAVDQSILDVCEPYTPMDLSSGADGGGLVRSAIMHTVIGSGEIVWRTPYAHYVYEGKVYVDPITHAAGFMTEDGWRSRKNVSKIPTDRNLNYQGAPKRGAHWITRAMQDGGIKTVEDTARKAVKK</sequence>
<accession>A0AAE3AQV2</accession>
<evidence type="ECO:0000313" key="2">
    <source>
        <dbReference type="Proteomes" id="UP001199355"/>
    </source>
</evidence>
<gene>
    <name evidence="1" type="ORF">LKD45_00340</name>
</gene>
<dbReference type="RefSeq" id="WP_308727401.1">
    <property type="nucleotide sequence ID" value="NZ_JAJEQF010000001.1"/>
</dbReference>